<reference evidence="1" key="1">
    <citation type="submission" date="2021-02" db="EMBL/GenBank/DDBJ databases">
        <authorList>
            <person name="Dougan E. K."/>
            <person name="Rhodes N."/>
            <person name="Thang M."/>
            <person name="Chan C."/>
        </authorList>
    </citation>
    <scope>NUCLEOTIDE SEQUENCE</scope>
</reference>
<name>A0A813I5W4_POLGL</name>
<comment type="caution">
    <text evidence="1">The sequence shown here is derived from an EMBL/GenBank/DDBJ whole genome shotgun (WGS) entry which is preliminary data.</text>
</comment>
<proteinExistence type="predicted"/>
<protein>
    <submittedName>
        <fullName evidence="1">Uncharacterized protein</fullName>
    </submittedName>
</protein>
<accession>A0A813I5W4</accession>
<gene>
    <name evidence="1" type="ORF">PGLA2088_LOCUS4015</name>
</gene>
<organism evidence="1 2">
    <name type="scientific">Polarella glacialis</name>
    <name type="common">Dinoflagellate</name>
    <dbReference type="NCBI Taxonomy" id="89957"/>
    <lineage>
        <taxon>Eukaryota</taxon>
        <taxon>Sar</taxon>
        <taxon>Alveolata</taxon>
        <taxon>Dinophyceae</taxon>
        <taxon>Suessiales</taxon>
        <taxon>Suessiaceae</taxon>
        <taxon>Polarella</taxon>
    </lineage>
</organism>
<feature type="non-terminal residue" evidence="1">
    <location>
        <position position="1"/>
    </location>
</feature>
<evidence type="ECO:0000313" key="2">
    <source>
        <dbReference type="Proteomes" id="UP000626109"/>
    </source>
</evidence>
<dbReference type="AlphaFoldDB" id="A0A813I5W4"/>
<evidence type="ECO:0000313" key="1">
    <source>
        <dbReference type="EMBL" id="CAE8645570.1"/>
    </source>
</evidence>
<sequence>VRDRALAAAVAAVCASFGSALSALDERLARQLQVAELACRLERPEALNRLEAKGLLPFLQEVGFLEEAALSAAPLTKCSSQQHLQVSGALQELGVRHRSEERLLPYVADVRLTPYVTGSKRLIEIDGPLHF</sequence>
<dbReference type="EMBL" id="CAJNNW010003623">
    <property type="protein sequence ID" value="CAE8645570.1"/>
    <property type="molecule type" value="Genomic_DNA"/>
</dbReference>
<dbReference type="Proteomes" id="UP000626109">
    <property type="component" value="Unassembled WGS sequence"/>
</dbReference>
<feature type="non-terminal residue" evidence="1">
    <location>
        <position position="131"/>
    </location>
</feature>